<evidence type="ECO:0000313" key="3">
    <source>
        <dbReference type="EMBL" id="KAF9524408.1"/>
    </source>
</evidence>
<feature type="transmembrane region" description="Helical" evidence="1">
    <location>
        <begin position="125"/>
        <end position="147"/>
    </location>
</feature>
<keyword evidence="4" id="KW-1185">Reference proteome</keyword>
<keyword evidence="1" id="KW-0812">Transmembrane</keyword>
<sequence>MDEEALSSAVELARLEELICFHAVAALTFSIYDYGLTWIDEVELLWPHTFRSPVKLTFLLNRYSGLLGQIALTMRIVTHSVDTCSIHDSKRLWLLQTSLFCILMICLQAILSLRAYALYIRDSRVASSMLVMLGVQTAALPGLAHFTREMPSGFPGPLCLSIMSTEVGMYYSMIIIPPQIVALALTFHKFITGRRAGFGKTQIVAGLLRDDAAVVLVTLSMLFTVVVSTKIDEKHSLVLYWWMLAIYPAMDNYQLPKACS</sequence>
<keyword evidence="1" id="KW-0472">Membrane</keyword>
<feature type="domain" description="DUF6533" evidence="2">
    <location>
        <begin position="23"/>
        <end position="67"/>
    </location>
</feature>
<keyword evidence="1" id="KW-1133">Transmembrane helix</keyword>
<organism evidence="3 4">
    <name type="scientific">Crepidotus variabilis</name>
    <dbReference type="NCBI Taxonomy" id="179855"/>
    <lineage>
        <taxon>Eukaryota</taxon>
        <taxon>Fungi</taxon>
        <taxon>Dikarya</taxon>
        <taxon>Basidiomycota</taxon>
        <taxon>Agaricomycotina</taxon>
        <taxon>Agaricomycetes</taxon>
        <taxon>Agaricomycetidae</taxon>
        <taxon>Agaricales</taxon>
        <taxon>Agaricineae</taxon>
        <taxon>Crepidotaceae</taxon>
        <taxon>Crepidotus</taxon>
    </lineage>
</organism>
<protein>
    <recommendedName>
        <fullName evidence="2">DUF6533 domain-containing protein</fullName>
    </recommendedName>
</protein>
<name>A0A9P6E835_9AGAR</name>
<dbReference type="AlphaFoldDB" id="A0A9P6E835"/>
<dbReference type="Proteomes" id="UP000807306">
    <property type="component" value="Unassembled WGS sequence"/>
</dbReference>
<accession>A0A9P6E835</accession>
<evidence type="ECO:0000313" key="4">
    <source>
        <dbReference type="Proteomes" id="UP000807306"/>
    </source>
</evidence>
<proteinExistence type="predicted"/>
<dbReference type="EMBL" id="MU157899">
    <property type="protein sequence ID" value="KAF9524408.1"/>
    <property type="molecule type" value="Genomic_DNA"/>
</dbReference>
<comment type="caution">
    <text evidence="3">The sequence shown here is derived from an EMBL/GenBank/DDBJ whole genome shotgun (WGS) entry which is preliminary data.</text>
</comment>
<evidence type="ECO:0000256" key="1">
    <source>
        <dbReference type="SAM" id="Phobius"/>
    </source>
</evidence>
<dbReference type="OrthoDB" id="3066463at2759"/>
<dbReference type="InterPro" id="IPR045340">
    <property type="entry name" value="DUF6533"/>
</dbReference>
<reference evidence="3" key="1">
    <citation type="submission" date="2020-11" db="EMBL/GenBank/DDBJ databases">
        <authorList>
            <consortium name="DOE Joint Genome Institute"/>
            <person name="Ahrendt S."/>
            <person name="Riley R."/>
            <person name="Andreopoulos W."/>
            <person name="Labutti K."/>
            <person name="Pangilinan J."/>
            <person name="Ruiz-Duenas F.J."/>
            <person name="Barrasa J.M."/>
            <person name="Sanchez-Garcia M."/>
            <person name="Camarero S."/>
            <person name="Miyauchi S."/>
            <person name="Serrano A."/>
            <person name="Linde D."/>
            <person name="Babiker R."/>
            <person name="Drula E."/>
            <person name="Ayuso-Fernandez I."/>
            <person name="Pacheco R."/>
            <person name="Padilla G."/>
            <person name="Ferreira P."/>
            <person name="Barriuso J."/>
            <person name="Kellner H."/>
            <person name="Castanera R."/>
            <person name="Alfaro M."/>
            <person name="Ramirez L."/>
            <person name="Pisabarro A.G."/>
            <person name="Kuo A."/>
            <person name="Tritt A."/>
            <person name="Lipzen A."/>
            <person name="He G."/>
            <person name="Yan M."/>
            <person name="Ng V."/>
            <person name="Cullen D."/>
            <person name="Martin F."/>
            <person name="Rosso M.-N."/>
            <person name="Henrissat B."/>
            <person name="Hibbett D."/>
            <person name="Martinez A.T."/>
            <person name="Grigoriev I.V."/>
        </authorList>
    </citation>
    <scope>NUCLEOTIDE SEQUENCE</scope>
    <source>
        <strain evidence="3">CBS 506.95</strain>
    </source>
</reference>
<feature type="transmembrane region" description="Helical" evidence="1">
    <location>
        <begin position="167"/>
        <end position="191"/>
    </location>
</feature>
<gene>
    <name evidence="3" type="ORF">CPB83DRAFT_611628</name>
</gene>
<feature type="transmembrane region" description="Helical" evidence="1">
    <location>
        <begin position="93"/>
        <end position="113"/>
    </location>
</feature>
<feature type="transmembrane region" description="Helical" evidence="1">
    <location>
        <begin position="212"/>
        <end position="231"/>
    </location>
</feature>
<dbReference type="Pfam" id="PF20151">
    <property type="entry name" value="DUF6533"/>
    <property type="match status" value="1"/>
</dbReference>
<evidence type="ECO:0000259" key="2">
    <source>
        <dbReference type="Pfam" id="PF20151"/>
    </source>
</evidence>